<dbReference type="InterPro" id="IPR027461">
    <property type="entry name" value="Carboxypeptidase_A_C_sf"/>
</dbReference>
<keyword evidence="5" id="KW-0720">Serine protease</keyword>
<dbReference type="RefSeq" id="WP_147122843.1">
    <property type="nucleotide sequence ID" value="NZ_VOPY01000002.1"/>
</dbReference>
<protein>
    <submittedName>
        <fullName evidence="8">LD-carboxypeptidase</fullName>
    </submittedName>
</protein>
<dbReference type="InterPro" id="IPR003507">
    <property type="entry name" value="S66_fam"/>
</dbReference>
<evidence type="ECO:0000259" key="6">
    <source>
        <dbReference type="Pfam" id="PF02016"/>
    </source>
</evidence>
<dbReference type="CDD" id="cd07025">
    <property type="entry name" value="Peptidase_S66"/>
    <property type="match status" value="1"/>
</dbReference>
<dbReference type="GO" id="GO:0004180">
    <property type="term" value="F:carboxypeptidase activity"/>
    <property type="evidence" value="ECO:0007669"/>
    <property type="project" value="UniProtKB-KW"/>
</dbReference>
<keyword evidence="4" id="KW-0378">Hydrolase</keyword>
<evidence type="ECO:0000259" key="7">
    <source>
        <dbReference type="Pfam" id="PF17676"/>
    </source>
</evidence>
<dbReference type="Proteomes" id="UP000321129">
    <property type="component" value="Unassembled WGS sequence"/>
</dbReference>
<dbReference type="Pfam" id="PF17676">
    <property type="entry name" value="Peptidase_S66C"/>
    <property type="match status" value="1"/>
</dbReference>
<evidence type="ECO:0000256" key="4">
    <source>
        <dbReference type="ARBA" id="ARBA00022801"/>
    </source>
</evidence>
<dbReference type="EMBL" id="VOPY01000002">
    <property type="protein sequence ID" value="TXC68888.1"/>
    <property type="molecule type" value="Genomic_DNA"/>
</dbReference>
<dbReference type="InterPro" id="IPR040921">
    <property type="entry name" value="Peptidase_S66C"/>
</dbReference>
<keyword evidence="3" id="KW-0645">Protease</keyword>
<evidence type="ECO:0000313" key="9">
    <source>
        <dbReference type="Proteomes" id="UP000321129"/>
    </source>
</evidence>
<reference evidence="8 9" key="1">
    <citation type="submission" date="2019-08" db="EMBL/GenBank/DDBJ databases">
        <title>Sphingorhabdus soil sp. nov., isolated from arctic soil.</title>
        <authorList>
            <person name="Liu Y."/>
        </authorList>
    </citation>
    <scope>NUCLEOTIDE SEQUENCE [LARGE SCALE GENOMIC DNA]</scope>
    <source>
        <strain evidence="8 9">D-2Q-5-6</strain>
    </source>
</reference>
<dbReference type="SUPFAM" id="SSF52317">
    <property type="entry name" value="Class I glutamine amidotransferase-like"/>
    <property type="match status" value="1"/>
</dbReference>
<dbReference type="PANTHER" id="PTHR30237:SF2">
    <property type="entry name" value="MUREIN TETRAPEPTIDE CARBOXYPEPTIDASE"/>
    <property type="match status" value="1"/>
</dbReference>
<dbReference type="Gene3D" id="3.40.50.10740">
    <property type="entry name" value="Class I glutamine amidotransferase-like"/>
    <property type="match status" value="1"/>
</dbReference>
<dbReference type="Gene3D" id="3.50.30.60">
    <property type="entry name" value="LD-carboxypeptidase A C-terminal domain-like"/>
    <property type="match status" value="1"/>
</dbReference>
<dbReference type="SUPFAM" id="SSF141986">
    <property type="entry name" value="LD-carboxypeptidase A C-terminal domain-like"/>
    <property type="match status" value="1"/>
</dbReference>
<evidence type="ECO:0000256" key="5">
    <source>
        <dbReference type="ARBA" id="ARBA00022825"/>
    </source>
</evidence>
<name>A0A5C6UB16_9SPHN</name>
<dbReference type="OrthoDB" id="9807329at2"/>
<dbReference type="InterPro" id="IPR040449">
    <property type="entry name" value="Peptidase_S66_N"/>
</dbReference>
<dbReference type="GO" id="GO:0008236">
    <property type="term" value="F:serine-type peptidase activity"/>
    <property type="evidence" value="ECO:0007669"/>
    <property type="project" value="UniProtKB-KW"/>
</dbReference>
<dbReference type="InterPro" id="IPR027478">
    <property type="entry name" value="LdcA_N"/>
</dbReference>
<keyword evidence="9" id="KW-1185">Reference proteome</keyword>
<accession>A0A5C6UB16</accession>
<dbReference type="GO" id="GO:0006508">
    <property type="term" value="P:proteolysis"/>
    <property type="evidence" value="ECO:0007669"/>
    <property type="project" value="UniProtKB-KW"/>
</dbReference>
<evidence type="ECO:0000313" key="8">
    <source>
        <dbReference type="EMBL" id="TXC68888.1"/>
    </source>
</evidence>
<dbReference type="AlphaFoldDB" id="A0A5C6UB16"/>
<proteinExistence type="inferred from homology"/>
<dbReference type="PANTHER" id="PTHR30237">
    <property type="entry name" value="MURAMOYLTETRAPEPTIDE CARBOXYPEPTIDASE"/>
    <property type="match status" value="1"/>
</dbReference>
<comment type="caution">
    <text evidence="8">The sequence shown here is derived from an EMBL/GenBank/DDBJ whole genome shotgun (WGS) entry which is preliminary data.</text>
</comment>
<feature type="domain" description="LD-carboxypeptidase N-terminal" evidence="6">
    <location>
        <begin position="7"/>
        <end position="122"/>
    </location>
</feature>
<dbReference type="Pfam" id="PF02016">
    <property type="entry name" value="Peptidase_S66"/>
    <property type="match status" value="1"/>
</dbReference>
<evidence type="ECO:0000256" key="2">
    <source>
        <dbReference type="ARBA" id="ARBA00022645"/>
    </source>
</evidence>
<feature type="domain" description="LD-carboxypeptidase C-terminal" evidence="7">
    <location>
        <begin position="168"/>
        <end position="279"/>
    </location>
</feature>
<gene>
    <name evidence="8" type="ORF">FSZ31_07965</name>
</gene>
<evidence type="ECO:0000256" key="3">
    <source>
        <dbReference type="ARBA" id="ARBA00022670"/>
    </source>
</evidence>
<evidence type="ECO:0000256" key="1">
    <source>
        <dbReference type="ARBA" id="ARBA00010233"/>
    </source>
</evidence>
<comment type="similarity">
    <text evidence="1">Belongs to the peptidase S66 family.</text>
</comment>
<sequence>MKQIRRIGVITPSTPIVREDAERLVALGREHFPQLDIDVPEAAFDRDGHFAGSDRRRAENFCRAIHCGKYDALWFARGGYGAARMAEVALMSVDAEAARDMVFMGYSDGGNLLGGLYRRGLGRPVHGPMPADLRRPGGDAAVLRAMSWFATGDRTALEPSLADTDAPVVAFNLMTLSMMIGTPLMPDLSGHVLMLEEVSEYDYAFDRAMYHVTTALRDVGLAGIRMGRFGDVLPNDHDFGASCEAIAELWCQRNAIPYLGRADIGHDAENKIVPFGRFAR</sequence>
<organism evidence="8 9">
    <name type="scientific">Flavisphingopyxis soli</name>
    <dbReference type="NCBI Taxonomy" id="2601267"/>
    <lineage>
        <taxon>Bacteria</taxon>
        <taxon>Pseudomonadati</taxon>
        <taxon>Pseudomonadota</taxon>
        <taxon>Alphaproteobacteria</taxon>
        <taxon>Sphingomonadales</taxon>
        <taxon>Sphingopyxidaceae</taxon>
        <taxon>Flavisphingopyxis</taxon>
    </lineage>
</organism>
<keyword evidence="2 8" id="KW-0121">Carboxypeptidase</keyword>
<dbReference type="InterPro" id="IPR029062">
    <property type="entry name" value="Class_I_gatase-like"/>
</dbReference>